<protein>
    <submittedName>
        <fullName evidence="2">Uncharacterized protein</fullName>
    </submittedName>
</protein>
<proteinExistence type="predicted"/>
<evidence type="ECO:0000256" key="1">
    <source>
        <dbReference type="SAM" id="MobiDB-lite"/>
    </source>
</evidence>
<evidence type="ECO:0000313" key="3">
    <source>
        <dbReference type="Proteomes" id="UP000198210"/>
    </source>
</evidence>
<organism evidence="2 3">
    <name type="scientific">Micromonospora siamensis</name>
    <dbReference type="NCBI Taxonomy" id="299152"/>
    <lineage>
        <taxon>Bacteria</taxon>
        <taxon>Bacillati</taxon>
        <taxon>Actinomycetota</taxon>
        <taxon>Actinomycetes</taxon>
        <taxon>Micromonosporales</taxon>
        <taxon>Micromonosporaceae</taxon>
        <taxon>Micromonospora</taxon>
    </lineage>
</organism>
<dbReference type="AlphaFoldDB" id="A0A1C5HX98"/>
<keyword evidence="3" id="KW-1185">Reference proteome</keyword>
<name>A0A1C5HX98_9ACTN</name>
<feature type="region of interest" description="Disordered" evidence="1">
    <location>
        <begin position="1"/>
        <end position="39"/>
    </location>
</feature>
<dbReference type="Proteomes" id="UP000198210">
    <property type="component" value="Chromosome I"/>
</dbReference>
<sequence length="39" mass="3608">MFAAGLDGAGPPTAVCGAGGPSSGGASQAMEAGKRSQTR</sequence>
<gene>
    <name evidence="2" type="ORF">GA0074704_2523</name>
</gene>
<evidence type="ECO:0000313" key="2">
    <source>
        <dbReference type="EMBL" id="SCG50644.1"/>
    </source>
</evidence>
<dbReference type="EMBL" id="LT607751">
    <property type="protein sequence ID" value="SCG50644.1"/>
    <property type="molecule type" value="Genomic_DNA"/>
</dbReference>
<reference evidence="2 3" key="1">
    <citation type="submission" date="2016-06" db="EMBL/GenBank/DDBJ databases">
        <authorList>
            <person name="Kjaerup R.B."/>
            <person name="Dalgaard T.S."/>
            <person name="Juul-Madsen H.R."/>
        </authorList>
    </citation>
    <scope>NUCLEOTIDE SEQUENCE [LARGE SCALE GENOMIC DNA]</scope>
    <source>
        <strain evidence="2 3">DSM 45097</strain>
    </source>
</reference>
<accession>A0A1C5HX98</accession>